<evidence type="ECO:0000256" key="1">
    <source>
        <dbReference type="ARBA" id="ARBA00023122"/>
    </source>
</evidence>
<dbReference type="Pfam" id="PF00571">
    <property type="entry name" value="CBS"/>
    <property type="match status" value="2"/>
</dbReference>
<dbReference type="STRING" id="1503.CLPU_1c03200"/>
<feature type="domain" description="CBS" evidence="3">
    <location>
        <begin position="72"/>
        <end position="129"/>
    </location>
</feature>
<evidence type="ECO:0000313" key="5">
    <source>
        <dbReference type="Proteomes" id="UP000037267"/>
    </source>
</evidence>
<dbReference type="PATRIC" id="fig|1503.3.peg.1196"/>
<dbReference type="InterPro" id="IPR000644">
    <property type="entry name" value="CBS_dom"/>
</dbReference>
<dbReference type="CDD" id="cd04622">
    <property type="entry name" value="CBS_pair_HRP1_like"/>
    <property type="match status" value="1"/>
</dbReference>
<dbReference type="PROSITE" id="PS51371">
    <property type="entry name" value="CBS"/>
    <property type="match status" value="2"/>
</dbReference>
<dbReference type="Gene3D" id="3.10.580.10">
    <property type="entry name" value="CBS-domain"/>
    <property type="match status" value="1"/>
</dbReference>
<dbReference type="InterPro" id="IPR051257">
    <property type="entry name" value="Diverse_CBS-Domain"/>
</dbReference>
<evidence type="ECO:0000259" key="3">
    <source>
        <dbReference type="PROSITE" id="PS51371"/>
    </source>
</evidence>
<keyword evidence="1 2" id="KW-0129">CBS domain</keyword>
<dbReference type="EMBL" id="LGSS01000001">
    <property type="protein sequence ID" value="KNF10155.1"/>
    <property type="molecule type" value="Genomic_DNA"/>
</dbReference>
<accession>A0A0L0WFF7</accession>
<proteinExistence type="predicted"/>
<gene>
    <name evidence="4" type="ORF">CLPU_1c03200</name>
</gene>
<dbReference type="SUPFAM" id="SSF54631">
    <property type="entry name" value="CBS-domain pair"/>
    <property type="match status" value="1"/>
</dbReference>
<organism evidence="4 5">
    <name type="scientific">Gottschalkia purinilytica</name>
    <name type="common">Clostridium purinilyticum</name>
    <dbReference type="NCBI Taxonomy" id="1503"/>
    <lineage>
        <taxon>Bacteria</taxon>
        <taxon>Bacillati</taxon>
        <taxon>Bacillota</taxon>
        <taxon>Tissierellia</taxon>
        <taxon>Tissierellales</taxon>
        <taxon>Gottschalkiaceae</taxon>
        <taxon>Gottschalkia</taxon>
    </lineage>
</organism>
<dbReference type="Proteomes" id="UP000037267">
    <property type="component" value="Unassembled WGS sequence"/>
</dbReference>
<protein>
    <submittedName>
        <fullName evidence="4">Cystathionine beta-synthase domain-containing protein</fullName>
    </submittedName>
</protein>
<name>A0A0L0WFF7_GOTPU</name>
<dbReference type="SMART" id="SM00116">
    <property type="entry name" value="CBS"/>
    <property type="match status" value="2"/>
</dbReference>
<dbReference type="PANTHER" id="PTHR43080">
    <property type="entry name" value="CBS DOMAIN-CONTAINING PROTEIN CBSX3, MITOCHONDRIAL"/>
    <property type="match status" value="1"/>
</dbReference>
<reference evidence="5" key="1">
    <citation type="submission" date="2015-07" db="EMBL/GenBank/DDBJ databases">
        <title>Draft genome sequence of the purine-degrading Gottschalkia purinilyticum DSM 1384 (formerly Clostridium purinilyticum).</title>
        <authorList>
            <person name="Poehlein A."/>
            <person name="Schiel-Bengelsdorf B."/>
            <person name="Bengelsdorf F.R."/>
            <person name="Daniel R."/>
            <person name="Duerre P."/>
        </authorList>
    </citation>
    <scope>NUCLEOTIDE SEQUENCE [LARGE SCALE GENOMIC DNA]</scope>
    <source>
        <strain evidence="5">DSM 1384</strain>
    </source>
</reference>
<feature type="domain" description="CBS" evidence="3">
    <location>
        <begin position="7"/>
        <end position="64"/>
    </location>
</feature>
<evidence type="ECO:0000256" key="2">
    <source>
        <dbReference type="PROSITE-ProRule" id="PRU00703"/>
    </source>
</evidence>
<dbReference type="PANTHER" id="PTHR43080:SF2">
    <property type="entry name" value="CBS DOMAIN-CONTAINING PROTEIN"/>
    <property type="match status" value="1"/>
</dbReference>
<dbReference type="RefSeq" id="WP_200898434.1">
    <property type="nucleotide sequence ID" value="NZ_LGSS01000001.1"/>
</dbReference>
<keyword evidence="5" id="KW-1185">Reference proteome</keyword>
<dbReference type="InterPro" id="IPR046342">
    <property type="entry name" value="CBS_dom_sf"/>
</dbReference>
<dbReference type="AlphaFoldDB" id="A0A0L0WFF7"/>
<evidence type="ECO:0000313" key="4">
    <source>
        <dbReference type="EMBL" id="KNF10155.1"/>
    </source>
</evidence>
<comment type="caution">
    <text evidence="4">The sequence shown here is derived from an EMBL/GenBank/DDBJ whole genome shotgun (WGS) entry which is preliminary data.</text>
</comment>
<sequence length="143" mass="15339">MKVRDIMSSHVKTVSTNANIQEVSNEMRSLDVGSIPVCDQKDVPVGIITDRDIVIRGISQGVSLNTPVGDIMSLNIISVSPETDVNEAAKIMSQNQIRRLPVVENGKIVGIVALGDLAIRDKHVDEAGSALSSISENSPFTPY</sequence>